<protein>
    <recommendedName>
        <fullName evidence="16">C-type lectin domain-containing protein</fullName>
    </recommendedName>
</protein>
<keyword evidence="10" id="KW-0472">Membrane</keyword>
<dbReference type="GO" id="GO:0005576">
    <property type="term" value="C:extracellular region"/>
    <property type="evidence" value="ECO:0007669"/>
    <property type="project" value="UniProtKB-SubCell"/>
</dbReference>
<evidence type="ECO:0000256" key="10">
    <source>
        <dbReference type="SAM" id="Phobius"/>
    </source>
</evidence>
<dbReference type="EMBL" id="RCHS01001299">
    <property type="protein sequence ID" value="RMX54203.1"/>
    <property type="molecule type" value="Genomic_DNA"/>
</dbReference>
<evidence type="ECO:0000256" key="6">
    <source>
        <dbReference type="ARBA" id="ARBA00022837"/>
    </source>
</evidence>
<dbReference type="FunFam" id="2.10.25.10:FF:000038">
    <property type="entry name" value="Fibrillin 2"/>
    <property type="match status" value="1"/>
</dbReference>
<organism evidence="14 15">
    <name type="scientific">Pocillopora damicornis</name>
    <name type="common">Cauliflower coral</name>
    <name type="synonym">Millepora damicornis</name>
    <dbReference type="NCBI Taxonomy" id="46731"/>
    <lineage>
        <taxon>Eukaryota</taxon>
        <taxon>Metazoa</taxon>
        <taxon>Cnidaria</taxon>
        <taxon>Anthozoa</taxon>
        <taxon>Hexacorallia</taxon>
        <taxon>Scleractinia</taxon>
        <taxon>Astrocoeniina</taxon>
        <taxon>Pocilloporidae</taxon>
        <taxon>Pocillopora</taxon>
    </lineage>
</organism>
<keyword evidence="5" id="KW-0677">Repeat</keyword>
<dbReference type="SMART" id="SM00034">
    <property type="entry name" value="CLECT"/>
    <property type="match status" value="1"/>
</dbReference>
<feature type="domain" description="Apple" evidence="13">
    <location>
        <begin position="109"/>
        <end position="185"/>
    </location>
</feature>
<keyword evidence="6" id="KW-0106">Calcium</keyword>
<dbReference type="OrthoDB" id="2142683at2759"/>
<dbReference type="Proteomes" id="UP000275408">
    <property type="component" value="Unassembled WGS sequence"/>
</dbReference>
<evidence type="ECO:0000256" key="8">
    <source>
        <dbReference type="ARBA" id="ARBA00023180"/>
    </source>
</evidence>
<proteinExistence type="predicted"/>
<feature type="domain" description="Apple" evidence="13">
    <location>
        <begin position="314"/>
        <end position="389"/>
    </location>
</feature>
<feature type="transmembrane region" description="Helical" evidence="10">
    <location>
        <begin position="606"/>
        <end position="630"/>
    </location>
</feature>
<keyword evidence="4" id="KW-0732">Signal</keyword>
<dbReference type="Pfam" id="PF00024">
    <property type="entry name" value="PAN_1"/>
    <property type="match status" value="1"/>
</dbReference>
<dbReference type="SUPFAM" id="SSF56436">
    <property type="entry name" value="C-type lectin-like"/>
    <property type="match status" value="1"/>
</dbReference>
<comment type="caution">
    <text evidence="9">Lacks conserved residue(s) required for the propagation of feature annotation.</text>
</comment>
<dbReference type="InterPro" id="IPR026823">
    <property type="entry name" value="cEGF"/>
</dbReference>
<reference evidence="14 15" key="1">
    <citation type="journal article" date="2018" name="Sci. Rep.">
        <title>Comparative analysis of the Pocillopora damicornis genome highlights role of immune system in coral evolution.</title>
        <authorList>
            <person name="Cunning R."/>
            <person name="Bay R.A."/>
            <person name="Gillette P."/>
            <person name="Baker A.C."/>
            <person name="Traylor-Knowles N."/>
        </authorList>
    </citation>
    <scope>NUCLEOTIDE SEQUENCE [LARGE SCALE GENOMIC DNA]</scope>
    <source>
        <strain evidence="14">RSMAS</strain>
        <tissue evidence="14">Whole animal</tissue>
    </source>
</reference>
<evidence type="ECO:0000259" key="13">
    <source>
        <dbReference type="PROSITE" id="PS50948"/>
    </source>
</evidence>
<keyword evidence="15" id="KW-1185">Reference proteome</keyword>
<dbReference type="AlphaFoldDB" id="A0A3M6UKJ5"/>
<dbReference type="PROSITE" id="PS01186">
    <property type="entry name" value="EGF_2"/>
    <property type="match status" value="1"/>
</dbReference>
<keyword evidence="2" id="KW-0964">Secreted</keyword>
<keyword evidence="10" id="KW-1133">Transmembrane helix</keyword>
<dbReference type="InterPro" id="IPR016187">
    <property type="entry name" value="CTDL_fold"/>
</dbReference>
<sequence length="651" mass="73361">MTQCFLEPNCVSYNYGPLHSDTPTCELSNRTHLQVSGSDFIQKEEYIYRHILNSCESSPCPSNTICQAGFADKGYRCICHEGLHQGADCVQVNNQSLAVNSLIALSNDCRIIQFEPETNDKSLANHMVRNISVQRKSQCMTQCFLEPNCVSYNYGPIHSDTPTCELSNRTHLQVSSSDLYKRKACPAGWHSFQTSCYHLPVGKKSWYSAKLECSSNNGAQLVKIDSSEENDFIKTTFLADGAGYWIGLTDEETEGVWKWSDGSILAGFQKWHESQPSGKPLKNCGGIRMGSFLLRNYDAEWHDNECEDPLSNDCRIIQFEPEAKHKILKNHMIRNTSVRRKSQCMTQCFLEPNCVSYNYGPLYSDVPICELSNRTHLQVSSSDFIQKEEYIYQHILMLTNARWLPTTVLLTPIVQILWDHSSAVANLVILEMVEHVKVSANWSFRSGKWTVTQVKCTMPLAHILKNMLTNALWLLTTVLLMLIVQILWDHSSARCACRTGYTGDGKTCQDNDECMMNTDDCSSNADCSNVMGSFQCACKSGYTGDGKACQGNRNAVLNFFYIWTNVQQLITAAPPTPTVPMSLDHFSAHVIMDIAAMVKHVKLKKYLFLLASLCLHLTFLPVFIGSILMVCPMITRSKLTARWRPMEEAGL</sequence>
<evidence type="ECO:0000256" key="9">
    <source>
        <dbReference type="PROSITE-ProRule" id="PRU00076"/>
    </source>
</evidence>
<name>A0A3M6UKJ5_POCDA</name>
<dbReference type="InterPro" id="IPR001304">
    <property type="entry name" value="C-type_lectin-like"/>
</dbReference>
<evidence type="ECO:0000313" key="14">
    <source>
        <dbReference type="EMBL" id="RMX54203.1"/>
    </source>
</evidence>
<evidence type="ECO:0000256" key="5">
    <source>
        <dbReference type="ARBA" id="ARBA00022737"/>
    </source>
</evidence>
<dbReference type="PROSITE" id="PS50041">
    <property type="entry name" value="C_TYPE_LECTIN_2"/>
    <property type="match status" value="1"/>
</dbReference>
<comment type="caution">
    <text evidence="14">The sequence shown here is derived from an EMBL/GenBank/DDBJ whole genome shotgun (WGS) entry which is preliminary data.</text>
</comment>
<dbReference type="Pfam" id="PF00059">
    <property type="entry name" value="Lectin_C"/>
    <property type="match status" value="1"/>
</dbReference>
<keyword evidence="3 9" id="KW-0245">EGF-like domain</keyword>
<evidence type="ECO:0008006" key="16">
    <source>
        <dbReference type="Google" id="ProtNLM"/>
    </source>
</evidence>
<evidence type="ECO:0000259" key="11">
    <source>
        <dbReference type="PROSITE" id="PS50026"/>
    </source>
</evidence>
<dbReference type="PROSITE" id="PS50026">
    <property type="entry name" value="EGF_3"/>
    <property type="match status" value="2"/>
</dbReference>
<dbReference type="Gene3D" id="2.10.25.10">
    <property type="entry name" value="Laminin"/>
    <property type="match status" value="2"/>
</dbReference>
<keyword evidence="8" id="KW-0325">Glycoprotein</keyword>
<dbReference type="Pfam" id="PF12662">
    <property type="entry name" value="cEGF"/>
    <property type="match status" value="1"/>
</dbReference>
<dbReference type="InterPro" id="IPR024731">
    <property type="entry name" value="NELL2-like_EGF"/>
</dbReference>
<evidence type="ECO:0000259" key="12">
    <source>
        <dbReference type="PROSITE" id="PS50041"/>
    </source>
</evidence>
<dbReference type="PROSITE" id="PS50948">
    <property type="entry name" value="PAN"/>
    <property type="match status" value="2"/>
</dbReference>
<dbReference type="Gene3D" id="3.10.100.10">
    <property type="entry name" value="Mannose-Binding Protein A, subunit A"/>
    <property type="match status" value="1"/>
</dbReference>
<evidence type="ECO:0000256" key="3">
    <source>
        <dbReference type="ARBA" id="ARBA00022536"/>
    </source>
</evidence>
<dbReference type="PROSITE" id="PS00010">
    <property type="entry name" value="ASX_HYDROXYL"/>
    <property type="match status" value="1"/>
</dbReference>
<dbReference type="InterPro" id="IPR050111">
    <property type="entry name" value="C-type_lectin/snaclec_domain"/>
</dbReference>
<dbReference type="InterPro" id="IPR009030">
    <property type="entry name" value="Growth_fac_rcpt_cys_sf"/>
</dbReference>
<evidence type="ECO:0000256" key="1">
    <source>
        <dbReference type="ARBA" id="ARBA00004613"/>
    </source>
</evidence>
<accession>A0A3M6UKJ5</accession>
<dbReference type="InterPro" id="IPR000152">
    <property type="entry name" value="EGF-type_Asp/Asn_hydroxyl_site"/>
</dbReference>
<keyword evidence="10" id="KW-0812">Transmembrane</keyword>
<dbReference type="SMART" id="SM00181">
    <property type="entry name" value="EGF"/>
    <property type="match status" value="2"/>
</dbReference>
<feature type="domain" description="C-type lectin" evidence="12">
    <location>
        <begin position="192"/>
        <end position="315"/>
    </location>
</feature>
<gene>
    <name evidence="14" type="ORF">pdam_00013648</name>
</gene>
<dbReference type="InterPro" id="IPR001881">
    <property type="entry name" value="EGF-like_Ca-bd_dom"/>
</dbReference>
<dbReference type="InterPro" id="IPR003609">
    <property type="entry name" value="Pan_app"/>
</dbReference>
<feature type="domain" description="EGF-like" evidence="11">
    <location>
        <begin position="51"/>
        <end position="90"/>
    </location>
</feature>
<evidence type="ECO:0000313" key="15">
    <source>
        <dbReference type="Proteomes" id="UP000275408"/>
    </source>
</evidence>
<dbReference type="SUPFAM" id="SSF57184">
    <property type="entry name" value="Growth factor receptor domain"/>
    <property type="match status" value="1"/>
</dbReference>
<evidence type="ECO:0000256" key="2">
    <source>
        <dbReference type="ARBA" id="ARBA00022525"/>
    </source>
</evidence>
<dbReference type="PROSITE" id="PS01187">
    <property type="entry name" value="EGF_CA"/>
    <property type="match status" value="1"/>
</dbReference>
<evidence type="ECO:0000256" key="4">
    <source>
        <dbReference type="ARBA" id="ARBA00022729"/>
    </source>
</evidence>
<dbReference type="InterPro" id="IPR000742">
    <property type="entry name" value="EGF"/>
</dbReference>
<feature type="transmembrane region" description="Helical" evidence="10">
    <location>
        <begin position="471"/>
        <end position="488"/>
    </location>
</feature>
<dbReference type="SMART" id="SM00179">
    <property type="entry name" value="EGF_CA"/>
    <property type="match status" value="2"/>
</dbReference>
<evidence type="ECO:0000256" key="7">
    <source>
        <dbReference type="ARBA" id="ARBA00023157"/>
    </source>
</evidence>
<dbReference type="Pfam" id="PF12947">
    <property type="entry name" value="EGF_3"/>
    <property type="match status" value="1"/>
</dbReference>
<dbReference type="GO" id="GO:0005509">
    <property type="term" value="F:calcium ion binding"/>
    <property type="evidence" value="ECO:0007669"/>
    <property type="project" value="InterPro"/>
</dbReference>
<dbReference type="InterPro" id="IPR016186">
    <property type="entry name" value="C-type_lectin-like/link_sf"/>
</dbReference>
<feature type="disulfide bond" evidence="9">
    <location>
        <begin position="60"/>
        <end position="77"/>
    </location>
</feature>
<dbReference type="PANTHER" id="PTHR22803">
    <property type="entry name" value="MANNOSE, PHOSPHOLIPASE, LECTIN RECEPTOR RELATED"/>
    <property type="match status" value="1"/>
</dbReference>
<dbReference type="CDD" id="cd00054">
    <property type="entry name" value="EGF_CA"/>
    <property type="match status" value="1"/>
</dbReference>
<dbReference type="InterPro" id="IPR018097">
    <property type="entry name" value="EGF_Ca-bd_CS"/>
</dbReference>
<comment type="subcellular location">
    <subcellularLocation>
        <location evidence="1">Secreted</location>
    </subcellularLocation>
</comment>
<keyword evidence="7 9" id="KW-1015">Disulfide bond</keyword>
<feature type="domain" description="EGF-like" evidence="11">
    <location>
        <begin position="510"/>
        <end position="550"/>
    </location>
</feature>